<dbReference type="Gene3D" id="3.30.2310.20">
    <property type="entry name" value="RelE-like"/>
    <property type="match status" value="1"/>
</dbReference>
<evidence type="ECO:0000313" key="4">
    <source>
        <dbReference type="Proteomes" id="UP000503287"/>
    </source>
</evidence>
<dbReference type="PANTHER" id="PTHR35601:SF2">
    <property type="entry name" value="MRNA INTERFERASE TOXIN RELE"/>
    <property type="match status" value="1"/>
</dbReference>
<evidence type="ECO:0000313" key="3">
    <source>
        <dbReference type="EMBL" id="QIF96198.1"/>
    </source>
</evidence>
<gene>
    <name evidence="3" type="ORF">GTH24_18100</name>
</gene>
<dbReference type="InterPro" id="IPR035093">
    <property type="entry name" value="RelE/ParE_toxin_dom_sf"/>
</dbReference>
<evidence type="ECO:0000256" key="2">
    <source>
        <dbReference type="ARBA" id="ARBA00022649"/>
    </source>
</evidence>
<dbReference type="EMBL" id="CP047344">
    <property type="protein sequence ID" value="QIF96198.1"/>
    <property type="molecule type" value="Genomic_DNA"/>
</dbReference>
<evidence type="ECO:0000256" key="1">
    <source>
        <dbReference type="ARBA" id="ARBA00006226"/>
    </source>
</evidence>
<dbReference type="Proteomes" id="UP000503287">
    <property type="component" value="Chromosome"/>
</dbReference>
<name>A0A6G6SN87_PROVU</name>
<keyword evidence="4" id="KW-1185">Reference proteome</keyword>
<dbReference type="Pfam" id="PF05016">
    <property type="entry name" value="ParE_toxin"/>
    <property type="match status" value="1"/>
</dbReference>
<dbReference type="NCBIfam" id="TIGR02385">
    <property type="entry name" value="RelE_StbE"/>
    <property type="match status" value="1"/>
</dbReference>
<comment type="similarity">
    <text evidence="1">Belongs to the RelE toxin family.</text>
</comment>
<reference evidence="3 4" key="1">
    <citation type="submission" date="2020-01" db="EMBL/GenBank/DDBJ databases">
        <title>The genomic epidemiology of tigecycline resistance gene tet(X) variants in a swine farm in China.</title>
        <authorList>
            <person name="Peng K."/>
            <person name="Li R."/>
        </authorList>
    </citation>
    <scope>NUCLEOTIDE SEQUENCE [LARGE SCALE GENOMIC DNA]</scope>
    <source>
        <strain evidence="3 4">ZN3</strain>
    </source>
</reference>
<protein>
    <submittedName>
        <fullName evidence="3">Type II toxin-antitoxin system mRNA interferase toxin, RelE/StbE family</fullName>
    </submittedName>
</protein>
<dbReference type="InterPro" id="IPR007712">
    <property type="entry name" value="RelE/ParE_toxin"/>
</dbReference>
<dbReference type="AlphaFoldDB" id="A0A6G6SN87"/>
<dbReference type="OrthoDB" id="9801234at2"/>
<dbReference type="SUPFAM" id="SSF143011">
    <property type="entry name" value="RelE-like"/>
    <property type="match status" value="1"/>
</dbReference>
<dbReference type="PANTHER" id="PTHR35601">
    <property type="entry name" value="TOXIN RELE"/>
    <property type="match status" value="1"/>
</dbReference>
<proteinExistence type="inferred from homology"/>
<keyword evidence="2" id="KW-1277">Toxin-antitoxin system</keyword>
<accession>A0A6G6SN87</accession>
<organism evidence="3 4">
    <name type="scientific">Proteus vulgaris</name>
    <dbReference type="NCBI Taxonomy" id="585"/>
    <lineage>
        <taxon>Bacteria</taxon>
        <taxon>Pseudomonadati</taxon>
        <taxon>Pseudomonadota</taxon>
        <taxon>Gammaproteobacteria</taxon>
        <taxon>Enterobacterales</taxon>
        <taxon>Morganellaceae</taxon>
        <taxon>Proteus</taxon>
    </lineage>
</organism>
<sequence length="101" mass="11955">MIFNLEFDKRALKEWQKLDQSIKEQFKKKLKKLQENPYIELARLKDDLAGCYKIKLRASGFRLVYQVIDSEVVILVIAVGKREESKAYSLAEVRIQKNNMY</sequence>
<dbReference type="RefSeq" id="WP_072070950.1">
    <property type="nucleotide sequence ID" value="NZ_CP047344.1"/>
</dbReference>